<feature type="domain" description="Lcl C-terminal" evidence="2">
    <location>
        <begin position="387"/>
        <end position="550"/>
    </location>
</feature>
<evidence type="ECO:0000313" key="4">
    <source>
        <dbReference type="Proteomes" id="UP000198862"/>
    </source>
</evidence>
<keyword evidence="1" id="KW-0732">Signal</keyword>
<sequence length="552" mass="59936">MKKVAILALLVANITACGGGSDSDTNKEVSVSVNAGSDQVIDEKSIINLTAIAAPAEGVFTWTQKSGPIIAGFPLEGATQSITAPEVKQNSQLTFQVQYKSPDNTTAIDEVVVIVNSINQLPTVIIEQTAPTQLPSKYADVITLSSVKSVDPDTNGSLVNYQWEQTKGTEVNLPITNQADLSFSHPLLDENTQTQFSLTITDDENGSQTNYFDLLLFKTDKVIEVDTGVTQTANEFETVLLDASKSQTLTPSFSCVWSQTSGTSVNLIQADECISHFSVPDIDATEQLLFTVIVKDEKNRTASGVTRVNIKTFALGIGNDSGMTDCFDELQKIDCNGNDFPGQDADFGRDSVAQHLDKAGFGESGFDFTKLDEFADELPNDTNAFSCVRDNVTGLIWEVKQANTGTIPNAQLREGQNHYTWFYSGSANGGVEGTKGAAQSTCTSSLDCGLETYVNEVNATNYCGGNNWRVPSYNELMSIMDLSKQGQAHLLNTEVFPNIPVQTQLNHLRYWTLETSADGQSLSFAWVLDMQTGNDIAYPKSNTAYLRLVRTP</sequence>
<proteinExistence type="predicted"/>
<dbReference type="Gene3D" id="2.60.40.3010">
    <property type="match status" value="3"/>
</dbReference>
<dbReference type="AlphaFoldDB" id="A0A1I1L5M8"/>
<dbReference type="InterPro" id="IPR011460">
    <property type="entry name" value="Lcl_C"/>
</dbReference>
<organism evidence="3 4">
    <name type="scientific">Pseudoalteromonas denitrificans DSM 6059</name>
    <dbReference type="NCBI Taxonomy" id="1123010"/>
    <lineage>
        <taxon>Bacteria</taxon>
        <taxon>Pseudomonadati</taxon>
        <taxon>Pseudomonadota</taxon>
        <taxon>Gammaproteobacteria</taxon>
        <taxon>Alteromonadales</taxon>
        <taxon>Pseudoalteromonadaceae</taxon>
        <taxon>Pseudoalteromonas</taxon>
    </lineage>
</organism>
<dbReference type="EMBL" id="FOLO01000015">
    <property type="protein sequence ID" value="SFC68329.1"/>
    <property type="molecule type" value="Genomic_DNA"/>
</dbReference>
<feature type="signal peptide" evidence="1">
    <location>
        <begin position="1"/>
        <end position="18"/>
    </location>
</feature>
<gene>
    <name evidence="3" type="ORF">SAMN02745724_02265</name>
</gene>
<evidence type="ECO:0000256" key="1">
    <source>
        <dbReference type="SAM" id="SignalP"/>
    </source>
</evidence>
<evidence type="ECO:0000313" key="3">
    <source>
        <dbReference type="EMBL" id="SFC68329.1"/>
    </source>
</evidence>
<name>A0A1I1L5M8_9GAMM</name>
<dbReference type="Proteomes" id="UP000198862">
    <property type="component" value="Unassembled WGS sequence"/>
</dbReference>
<dbReference type="Pfam" id="PF07603">
    <property type="entry name" value="Lcl_C"/>
    <property type="match status" value="1"/>
</dbReference>
<dbReference type="PANTHER" id="PTHR35812">
    <property type="entry name" value="LIPOPROTEIN"/>
    <property type="match status" value="1"/>
</dbReference>
<dbReference type="PANTHER" id="PTHR35812:SF1">
    <property type="entry name" value="LIPOPROTEIN"/>
    <property type="match status" value="1"/>
</dbReference>
<dbReference type="Pfam" id="PF22352">
    <property type="entry name" value="K319L-like_PKD"/>
    <property type="match status" value="1"/>
</dbReference>
<reference evidence="3 4" key="1">
    <citation type="submission" date="2016-10" db="EMBL/GenBank/DDBJ databases">
        <authorList>
            <person name="de Groot N.N."/>
        </authorList>
    </citation>
    <scope>NUCLEOTIDE SEQUENCE [LARGE SCALE GENOMIC DNA]</scope>
    <source>
        <strain evidence="3 4">DSM 6059</strain>
    </source>
</reference>
<dbReference type="RefSeq" id="WP_245763806.1">
    <property type="nucleotide sequence ID" value="NZ_FOLO01000015.1"/>
</dbReference>
<feature type="chain" id="PRO_5011458306" description="Lcl C-terminal domain-containing protein" evidence="1">
    <location>
        <begin position="19"/>
        <end position="552"/>
    </location>
</feature>
<protein>
    <recommendedName>
        <fullName evidence="2">Lcl C-terminal domain-containing protein</fullName>
    </recommendedName>
</protein>
<keyword evidence="4" id="KW-1185">Reference proteome</keyword>
<dbReference type="STRING" id="1123010.SAMN02745724_02265"/>
<accession>A0A1I1L5M8</accession>
<evidence type="ECO:0000259" key="2">
    <source>
        <dbReference type="Pfam" id="PF07603"/>
    </source>
</evidence>